<keyword evidence="7" id="KW-1185">Reference proteome</keyword>
<proteinExistence type="predicted"/>
<keyword evidence="3" id="KW-0902">Two-component regulatory system</keyword>
<evidence type="ECO:0000256" key="2">
    <source>
        <dbReference type="ARBA" id="ARBA00022777"/>
    </source>
</evidence>
<evidence type="ECO:0000313" key="7">
    <source>
        <dbReference type="Proteomes" id="UP000199417"/>
    </source>
</evidence>
<dbReference type="Pfam" id="PF13581">
    <property type="entry name" value="HATPase_c_2"/>
    <property type="match status" value="1"/>
</dbReference>
<keyword evidence="4" id="KW-0472">Membrane</keyword>
<evidence type="ECO:0000256" key="3">
    <source>
        <dbReference type="ARBA" id="ARBA00023012"/>
    </source>
</evidence>
<dbReference type="STRING" id="168276.SAMN05444580_10391"/>
<evidence type="ECO:0000256" key="4">
    <source>
        <dbReference type="SAM" id="Phobius"/>
    </source>
</evidence>
<keyword evidence="4" id="KW-1133">Transmembrane helix</keyword>
<dbReference type="RefSeq" id="WP_072843425.1">
    <property type="nucleotide sequence ID" value="NZ_FNAB01000003.1"/>
</dbReference>
<reference evidence="6 7" key="1">
    <citation type="submission" date="2016-10" db="EMBL/GenBank/DDBJ databases">
        <authorList>
            <person name="de Groot N.N."/>
        </authorList>
    </citation>
    <scope>NUCLEOTIDE SEQUENCE [LARGE SCALE GENOMIC DNA]</scope>
    <source>
        <strain evidence="6 7">JCM 11308</strain>
    </source>
</reference>
<name>A0A1G6SCY7_9NOCA</name>
<feature type="domain" description="Histidine kinase/HSP90-like ATPase" evidence="5">
    <location>
        <begin position="292"/>
        <end position="391"/>
    </location>
</feature>
<dbReference type="GO" id="GO:0016301">
    <property type="term" value="F:kinase activity"/>
    <property type="evidence" value="ECO:0007669"/>
    <property type="project" value="UniProtKB-KW"/>
</dbReference>
<dbReference type="InterPro" id="IPR003594">
    <property type="entry name" value="HATPase_dom"/>
</dbReference>
<feature type="transmembrane region" description="Helical" evidence="4">
    <location>
        <begin position="46"/>
        <end position="67"/>
    </location>
</feature>
<gene>
    <name evidence="6" type="ORF">SAMN05444580_10391</name>
</gene>
<dbReference type="Gene3D" id="3.30.565.10">
    <property type="entry name" value="Histidine kinase-like ATPase, C-terminal domain"/>
    <property type="match status" value="1"/>
</dbReference>
<dbReference type="InterPro" id="IPR050482">
    <property type="entry name" value="Sensor_HK_TwoCompSys"/>
</dbReference>
<dbReference type="AlphaFoldDB" id="A0A1G6SCY7"/>
<dbReference type="Proteomes" id="UP000199417">
    <property type="component" value="Unassembled WGS sequence"/>
</dbReference>
<evidence type="ECO:0000259" key="5">
    <source>
        <dbReference type="Pfam" id="PF13581"/>
    </source>
</evidence>
<accession>A0A1G6SCY7</accession>
<sequence>MTARNSKIGDAEAGVIRTFARVLGAGALFFAVVLIPVLLVQSDVLAPWYTPVAVVIVFAPLLALWPASYAPDLRWVRRFSALSAATYLVTMAGWLPALQGNLPPTRDVWLSAISGLVAMAAAVCWPPPLGVLYLVVSSCAAEVIRHITRAGPASTLLPEIFNVVMTNSMFVLAAIAAVQSGCTLDRTRAAAARQSAATAAVAARDVERKRFDALIHDSVMSTLLGIARHGNSDQLGAQSGVALRELDRLHASDVATEDLDADAAVALIRSALTDVDEDGTVGLQIRMGSPVTIPREACRAIASAATEALRNSIQHADSAKQAADRLVAIDVDIDGVHVLVADNGRGFDPDRVPQYGLGISVCIHSRMASVPGCTAEIHSAAHRGTRVTLRWTAPS</sequence>
<evidence type="ECO:0000313" key="6">
    <source>
        <dbReference type="EMBL" id="SDD14541.1"/>
    </source>
</evidence>
<keyword evidence="4" id="KW-0812">Transmembrane</keyword>
<feature type="transmembrane region" description="Helical" evidence="4">
    <location>
        <begin position="109"/>
        <end position="135"/>
    </location>
</feature>
<feature type="transmembrane region" description="Helical" evidence="4">
    <location>
        <begin position="20"/>
        <end position="40"/>
    </location>
</feature>
<keyword evidence="2 6" id="KW-0418">Kinase</keyword>
<evidence type="ECO:0000256" key="1">
    <source>
        <dbReference type="ARBA" id="ARBA00022679"/>
    </source>
</evidence>
<dbReference type="SUPFAM" id="SSF55874">
    <property type="entry name" value="ATPase domain of HSP90 chaperone/DNA topoisomerase II/histidine kinase"/>
    <property type="match status" value="1"/>
</dbReference>
<dbReference type="EMBL" id="FNAB01000003">
    <property type="protein sequence ID" value="SDD14541.1"/>
    <property type="molecule type" value="Genomic_DNA"/>
</dbReference>
<organism evidence="6 7">
    <name type="scientific">Rhodococcus tukisamuensis</name>
    <dbReference type="NCBI Taxonomy" id="168276"/>
    <lineage>
        <taxon>Bacteria</taxon>
        <taxon>Bacillati</taxon>
        <taxon>Actinomycetota</taxon>
        <taxon>Actinomycetes</taxon>
        <taxon>Mycobacteriales</taxon>
        <taxon>Nocardiaceae</taxon>
        <taxon>Rhodococcus</taxon>
    </lineage>
</organism>
<protein>
    <submittedName>
        <fullName evidence="6">Histidine kinase-like ATPase domain-containing protein</fullName>
    </submittedName>
</protein>
<dbReference type="GO" id="GO:0000160">
    <property type="term" value="P:phosphorelay signal transduction system"/>
    <property type="evidence" value="ECO:0007669"/>
    <property type="project" value="UniProtKB-KW"/>
</dbReference>
<dbReference type="InterPro" id="IPR036890">
    <property type="entry name" value="HATPase_C_sf"/>
</dbReference>
<keyword evidence="1" id="KW-0808">Transferase</keyword>
<dbReference type="PANTHER" id="PTHR24421">
    <property type="entry name" value="NITRATE/NITRITE SENSOR PROTEIN NARX-RELATED"/>
    <property type="match status" value="1"/>
</dbReference>
<feature type="transmembrane region" description="Helical" evidence="4">
    <location>
        <begin position="79"/>
        <end position="97"/>
    </location>
</feature>
<feature type="transmembrane region" description="Helical" evidence="4">
    <location>
        <begin position="156"/>
        <end position="178"/>
    </location>
</feature>